<evidence type="ECO:0000256" key="5">
    <source>
        <dbReference type="SAM" id="SignalP"/>
    </source>
</evidence>
<dbReference type="PANTHER" id="PTHR24252">
    <property type="entry name" value="ACROSIN-RELATED"/>
    <property type="match status" value="1"/>
</dbReference>
<dbReference type="Gene3D" id="2.40.10.10">
    <property type="entry name" value="Trypsin-like serine proteases"/>
    <property type="match status" value="1"/>
</dbReference>
<feature type="chain" id="PRO_5029558489" description="Peptidase S1 domain-containing protein" evidence="5">
    <location>
        <begin position="18"/>
        <end position="298"/>
    </location>
</feature>
<dbReference type="Proteomes" id="UP000518266">
    <property type="component" value="Unassembled WGS sequence"/>
</dbReference>
<dbReference type="PROSITE" id="PS00134">
    <property type="entry name" value="TRYPSIN_HIS"/>
    <property type="match status" value="1"/>
</dbReference>
<dbReference type="EMBL" id="JAAKFY010000004">
    <property type="protein sequence ID" value="KAF3858360.1"/>
    <property type="molecule type" value="Genomic_DNA"/>
</dbReference>
<dbReference type="SUPFAM" id="SSF50494">
    <property type="entry name" value="Trypsin-like serine proteases"/>
    <property type="match status" value="1"/>
</dbReference>
<dbReference type="PRINTS" id="PR00722">
    <property type="entry name" value="CHYMOTRYPSIN"/>
</dbReference>
<dbReference type="FunFam" id="2.40.10.10:FF:000060">
    <property type="entry name" value="Acrosin"/>
    <property type="match status" value="1"/>
</dbReference>
<protein>
    <recommendedName>
        <fullName evidence="6">Peptidase S1 domain-containing protein</fullName>
    </recommendedName>
</protein>
<dbReference type="GO" id="GO:0006508">
    <property type="term" value="P:proteolysis"/>
    <property type="evidence" value="ECO:0007669"/>
    <property type="project" value="UniProtKB-KW"/>
</dbReference>
<reference evidence="7 8" key="1">
    <citation type="submission" date="2020-03" db="EMBL/GenBank/DDBJ databases">
        <title>Dissostichus mawsoni Genome sequencing and assembly.</title>
        <authorList>
            <person name="Park H."/>
        </authorList>
    </citation>
    <scope>NUCLEOTIDE SEQUENCE [LARGE SCALE GENOMIC DNA]</scope>
    <source>
        <strain evidence="7">DM0001</strain>
        <tissue evidence="7">Muscle</tissue>
    </source>
</reference>
<dbReference type="AlphaFoldDB" id="A0A7J5Z9U3"/>
<dbReference type="InterPro" id="IPR043504">
    <property type="entry name" value="Peptidase_S1_PA_chymotrypsin"/>
</dbReference>
<accession>A0A7J5Z9U3</accession>
<keyword evidence="8" id="KW-1185">Reference proteome</keyword>
<name>A0A7J5Z9U3_DISMA</name>
<keyword evidence="2" id="KW-0378">Hydrolase</keyword>
<keyword evidence="3" id="KW-0720">Serine protease</keyword>
<organism evidence="7 8">
    <name type="scientific">Dissostichus mawsoni</name>
    <name type="common">Antarctic cod</name>
    <dbReference type="NCBI Taxonomy" id="36200"/>
    <lineage>
        <taxon>Eukaryota</taxon>
        <taxon>Metazoa</taxon>
        <taxon>Chordata</taxon>
        <taxon>Craniata</taxon>
        <taxon>Vertebrata</taxon>
        <taxon>Euteleostomi</taxon>
        <taxon>Actinopterygii</taxon>
        <taxon>Neopterygii</taxon>
        <taxon>Teleostei</taxon>
        <taxon>Neoteleostei</taxon>
        <taxon>Acanthomorphata</taxon>
        <taxon>Eupercaria</taxon>
        <taxon>Perciformes</taxon>
        <taxon>Notothenioidei</taxon>
        <taxon>Nototheniidae</taxon>
        <taxon>Dissostichus</taxon>
    </lineage>
</organism>
<keyword evidence="1" id="KW-0645">Protease</keyword>
<evidence type="ECO:0000313" key="7">
    <source>
        <dbReference type="EMBL" id="KAF3858360.1"/>
    </source>
</evidence>
<evidence type="ECO:0000256" key="4">
    <source>
        <dbReference type="ARBA" id="ARBA00023157"/>
    </source>
</evidence>
<dbReference type="PANTHER" id="PTHR24252:SF10">
    <property type="entry name" value="SERINE PROTEASE 56"/>
    <property type="match status" value="1"/>
</dbReference>
<dbReference type="PROSITE" id="PS50240">
    <property type="entry name" value="TRYPSIN_DOM"/>
    <property type="match status" value="1"/>
</dbReference>
<dbReference type="GO" id="GO:0004252">
    <property type="term" value="F:serine-type endopeptidase activity"/>
    <property type="evidence" value="ECO:0007669"/>
    <property type="project" value="InterPro"/>
</dbReference>
<evidence type="ECO:0000259" key="6">
    <source>
        <dbReference type="PROSITE" id="PS50240"/>
    </source>
</evidence>
<dbReference type="InterPro" id="IPR001254">
    <property type="entry name" value="Trypsin_dom"/>
</dbReference>
<evidence type="ECO:0000313" key="8">
    <source>
        <dbReference type="Proteomes" id="UP000518266"/>
    </source>
</evidence>
<dbReference type="InterPro" id="IPR001314">
    <property type="entry name" value="Peptidase_S1A"/>
</dbReference>
<dbReference type="InterPro" id="IPR018114">
    <property type="entry name" value="TRYPSIN_HIS"/>
</dbReference>
<comment type="caution">
    <text evidence="7">The sequence shown here is derived from an EMBL/GenBank/DDBJ whole genome shotgun (WGS) entry which is preliminary data.</text>
</comment>
<gene>
    <name evidence="7" type="ORF">F7725_011561</name>
</gene>
<evidence type="ECO:0000256" key="3">
    <source>
        <dbReference type="ARBA" id="ARBA00022825"/>
    </source>
</evidence>
<feature type="signal peptide" evidence="5">
    <location>
        <begin position="1"/>
        <end position="17"/>
    </location>
</feature>
<keyword evidence="4" id="KW-1015">Disulfide bond</keyword>
<dbReference type="OrthoDB" id="6380398at2759"/>
<feature type="domain" description="Peptidase S1" evidence="6">
    <location>
        <begin position="172"/>
        <end position="298"/>
    </location>
</feature>
<proteinExistence type="predicted"/>
<dbReference type="InterPro" id="IPR009003">
    <property type="entry name" value="Peptidase_S1_PA"/>
</dbReference>
<dbReference type="Pfam" id="PF00089">
    <property type="entry name" value="Trypsin"/>
    <property type="match status" value="1"/>
</dbReference>
<keyword evidence="5" id="KW-0732">Signal</keyword>
<evidence type="ECO:0000256" key="2">
    <source>
        <dbReference type="ARBA" id="ARBA00022801"/>
    </source>
</evidence>
<evidence type="ECO:0000256" key="1">
    <source>
        <dbReference type="ARBA" id="ARBA00022670"/>
    </source>
</evidence>
<sequence>MLLLISLLLMGLDCLLGAPAGREVYRMPQSALKAYPVMWCGTEGGCRVGGPIDVSLLNPHQRAEPLSDRGTVVLEAAMTSALSTLDHASSERSRAEAGCRGCVPCLFQDCGQLSGSCSSPANALSEPSCDVISKAQKLQDEAERSWALSQACAYYQHRCPAGELDKESCIRIMGESCSARVLQCSLLNTMQNLEPATQTHAQGSWPWLVNLQLDGGLMCGGVLVDSSWVVTAAHCFAGSRSESYWTAVVGEFDITKTDPDEQVLKVNRIIPHPKFNPKTFNNDIALVELASQSSCLVV</sequence>